<evidence type="ECO:0000256" key="3">
    <source>
        <dbReference type="ARBA" id="ARBA00023295"/>
    </source>
</evidence>
<dbReference type="Proteomes" id="UP000620124">
    <property type="component" value="Unassembled WGS sequence"/>
</dbReference>
<proteinExistence type="inferred from homology"/>
<dbReference type="GO" id="GO:0000272">
    <property type="term" value="P:polysaccharide catabolic process"/>
    <property type="evidence" value="ECO:0007669"/>
    <property type="project" value="InterPro"/>
</dbReference>
<accession>A0A8H7CP27</accession>
<organism evidence="7 8">
    <name type="scientific">Mycena venus</name>
    <dbReference type="NCBI Taxonomy" id="2733690"/>
    <lineage>
        <taxon>Eukaryota</taxon>
        <taxon>Fungi</taxon>
        <taxon>Dikarya</taxon>
        <taxon>Basidiomycota</taxon>
        <taxon>Agaricomycotina</taxon>
        <taxon>Agaricomycetes</taxon>
        <taxon>Agaricomycetidae</taxon>
        <taxon>Agaricales</taxon>
        <taxon>Marasmiineae</taxon>
        <taxon>Mycenaceae</taxon>
        <taxon>Mycena</taxon>
    </lineage>
</organism>
<keyword evidence="8" id="KW-1185">Reference proteome</keyword>
<sequence>MTMGLLLRCLAVLSLALPLVLGQILPLSSSSRWIVDATGARVKFRCANWAGHLEANVPEGLSSQPLETIVNWVADNGFNCVRLTAVLPRPSMRPSLLRSTAAAAQMNPFVATSTRLEVFGAVIDALWARGVMTVLDNHVSKASWCCDFTDGNGWWDTASGIFDAANQQYFITSNWLAGLKAMAVWAQGHPGVVAMSLRNELRQIPVLNSVSDWYKFVEQAGAEIHSNNADILIVVGGVDGAMDMSQLKSESLDTSAWAGKNVWEFHAYSFSVLYSLLGTDCSVVQGEYGFYAGFVLSQNEAYTGPLWLSEFGVGMTGGTFEGLVQTDYDYLTCLVEYMTSNDADWSVWVLQGSYYVRQGTINSDESFGLLTTDWSTWRNSNFTSLLGAMWDVTQGP</sequence>
<comment type="similarity">
    <text evidence="1 4">Belongs to the glycosyl hydrolase 5 (cellulase A) family.</text>
</comment>
<dbReference type="PANTHER" id="PTHR31263:SF0">
    <property type="entry name" value="CELLULASE FAMILY PROTEIN (AFU_ORTHOLOGUE AFUA_5G14560)"/>
    <property type="match status" value="1"/>
</dbReference>
<evidence type="ECO:0000256" key="4">
    <source>
        <dbReference type="RuleBase" id="RU361153"/>
    </source>
</evidence>
<evidence type="ECO:0000259" key="6">
    <source>
        <dbReference type="Pfam" id="PF00150"/>
    </source>
</evidence>
<dbReference type="InterPro" id="IPR001547">
    <property type="entry name" value="Glyco_hydro_5"/>
</dbReference>
<evidence type="ECO:0000256" key="1">
    <source>
        <dbReference type="ARBA" id="ARBA00005641"/>
    </source>
</evidence>
<keyword evidence="3 4" id="KW-0326">Glycosidase</keyword>
<dbReference type="EMBL" id="JACAZI010000014">
    <property type="protein sequence ID" value="KAF7344904.1"/>
    <property type="molecule type" value="Genomic_DNA"/>
</dbReference>
<feature type="signal peptide" evidence="5">
    <location>
        <begin position="1"/>
        <end position="22"/>
    </location>
</feature>
<evidence type="ECO:0000313" key="7">
    <source>
        <dbReference type="EMBL" id="KAF7344904.1"/>
    </source>
</evidence>
<evidence type="ECO:0000313" key="8">
    <source>
        <dbReference type="Proteomes" id="UP000620124"/>
    </source>
</evidence>
<dbReference type="Pfam" id="PF00150">
    <property type="entry name" value="Cellulase"/>
    <property type="match status" value="1"/>
</dbReference>
<gene>
    <name evidence="7" type="ORF">MVEN_01652800</name>
</gene>
<dbReference type="SUPFAM" id="SSF51445">
    <property type="entry name" value="(Trans)glycosidases"/>
    <property type="match status" value="1"/>
</dbReference>
<keyword evidence="5" id="KW-0732">Signal</keyword>
<evidence type="ECO:0000256" key="5">
    <source>
        <dbReference type="SAM" id="SignalP"/>
    </source>
</evidence>
<feature type="domain" description="Glycoside hydrolase family 5" evidence="6">
    <location>
        <begin position="65"/>
        <end position="351"/>
    </location>
</feature>
<dbReference type="GO" id="GO:0004553">
    <property type="term" value="F:hydrolase activity, hydrolyzing O-glycosyl compounds"/>
    <property type="evidence" value="ECO:0007669"/>
    <property type="project" value="InterPro"/>
</dbReference>
<dbReference type="OrthoDB" id="442731at2759"/>
<dbReference type="AlphaFoldDB" id="A0A8H7CP27"/>
<evidence type="ECO:0000256" key="2">
    <source>
        <dbReference type="ARBA" id="ARBA00022801"/>
    </source>
</evidence>
<reference evidence="7" key="1">
    <citation type="submission" date="2020-05" db="EMBL/GenBank/DDBJ databases">
        <title>Mycena genomes resolve the evolution of fungal bioluminescence.</title>
        <authorList>
            <person name="Tsai I.J."/>
        </authorList>
    </citation>
    <scope>NUCLEOTIDE SEQUENCE</scope>
    <source>
        <strain evidence="7">CCC161011</strain>
    </source>
</reference>
<name>A0A8H7CP27_9AGAR</name>
<dbReference type="Gene3D" id="3.20.20.80">
    <property type="entry name" value="Glycosidases"/>
    <property type="match status" value="1"/>
</dbReference>
<keyword evidence="2 4" id="KW-0378">Hydrolase</keyword>
<dbReference type="InterPro" id="IPR017853">
    <property type="entry name" value="GH"/>
</dbReference>
<dbReference type="PANTHER" id="PTHR31263">
    <property type="entry name" value="CELLULASE FAMILY PROTEIN (AFU_ORTHOLOGUE AFUA_5G14560)"/>
    <property type="match status" value="1"/>
</dbReference>
<protein>
    <submittedName>
        <fullName evidence="7">Glycoside hydrolase family 5 protein</fullName>
    </submittedName>
</protein>
<feature type="chain" id="PRO_5034730540" evidence="5">
    <location>
        <begin position="23"/>
        <end position="396"/>
    </location>
</feature>
<comment type="caution">
    <text evidence="7">The sequence shown here is derived from an EMBL/GenBank/DDBJ whole genome shotgun (WGS) entry which is preliminary data.</text>
</comment>